<comment type="caution">
    <text evidence="3">The sequence shown here is derived from an EMBL/GenBank/DDBJ whole genome shotgun (WGS) entry which is preliminary data.</text>
</comment>
<dbReference type="InterPro" id="IPR051680">
    <property type="entry name" value="ATP-dep_Glu-Cys_Ligase-2"/>
</dbReference>
<organism evidence="3 4">
    <name type="scientific">Roseimicrobium gellanilyticum</name>
    <dbReference type="NCBI Taxonomy" id="748857"/>
    <lineage>
        <taxon>Bacteria</taxon>
        <taxon>Pseudomonadati</taxon>
        <taxon>Verrucomicrobiota</taxon>
        <taxon>Verrucomicrobiia</taxon>
        <taxon>Verrucomicrobiales</taxon>
        <taxon>Verrucomicrobiaceae</taxon>
        <taxon>Roseimicrobium</taxon>
    </lineage>
</organism>
<dbReference type="InterPro" id="IPR007296">
    <property type="entry name" value="DUF403"/>
</dbReference>
<feature type="domain" description="Circularly permuted ATP-grasp type 2" evidence="2">
    <location>
        <begin position="94"/>
        <end position="470"/>
    </location>
</feature>
<dbReference type="PANTHER" id="PTHR34595:SF2">
    <property type="entry name" value="BLR2978 PROTEIN"/>
    <property type="match status" value="1"/>
</dbReference>
<evidence type="ECO:0000313" key="4">
    <source>
        <dbReference type="Proteomes" id="UP000253426"/>
    </source>
</evidence>
<evidence type="ECO:0000259" key="1">
    <source>
        <dbReference type="Pfam" id="PF04168"/>
    </source>
</evidence>
<protein>
    <submittedName>
        <fullName evidence="3">Putative circularly permuted ATP-grasp superfamily protein</fullName>
    </submittedName>
</protein>
<evidence type="ECO:0000313" key="3">
    <source>
        <dbReference type="EMBL" id="RBP41406.1"/>
    </source>
</evidence>
<proteinExistence type="predicted"/>
<keyword evidence="4" id="KW-1185">Reference proteome</keyword>
<dbReference type="SUPFAM" id="SSF56059">
    <property type="entry name" value="Glutathione synthetase ATP-binding domain-like"/>
    <property type="match status" value="1"/>
</dbReference>
<dbReference type="Pfam" id="PF14403">
    <property type="entry name" value="CP_ATPgrasp_2"/>
    <property type="match status" value="1"/>
</dbReference>
<dbReference type="AlphaFoldDB" id="A0A366HHK9"/>
<feature type="domain" description="DUF403" evidence="1">
    <location>
        <begin position="520"/>
        <end position="831"/>
    </location>
</feature>
<dbReference type="Pfam" id="PF04168">
    <property type="entry name" value="Alpha-E"/>
    <property type="match status" value="1"/>
</dbReference>
<reference evidence="3 4" key="1">
    <citation type="submission" date="2018-06" db="EMBL/GenBank/DDBJ databases">
        <title>Genomic Encyclopedia of Type Strains, Phase IV (KMG-IV): sequencing the most valuable type-strain genomes for metagenomic binning, comparative biology and taxonomic classification.</title>
        <authorList>
            <person name="Goeker M."/>
        </authorList>
    </citation>
    <scope>NUCLEOTIDE SEQUENCE [LARGE SCALE GENOMIC DNA]</scope>
    <source>
        <strain evidence="3 4">DSM 25532</strain>
    </source>
</reference>
<dbReference type="Proteomes" id="UP000253426">
    <property type="component" value="Unassembled WGS sequence"/>
</dbReference>
<sequence>MDSPSAPANTSVADLLAACSRSPATGWGEAFAPDGQIRPAWQPFLSSLAKLTVQDLNARREEANQLLREHGATYTIYNEQKQYTDRHWRLDILPLIISSQEWSGLEAALKQRSRLLRMLVKDIYGERRLLKEGWIPPSLVMANPGFIRAAHGVNPAGGHMLFHHAVDLARGPDGRWVVLADRTQAPSGKGYSLENRIVLTSLFPDEFRSMHVHRLAAFFQVERDALRAMAPQNHADPRVVLFTPGPLNETYFEHAYKARYLGFPLVEGADLTVRGRKVYLKTLEGLRQVDVIVRRVDDTFCDPLELRGETWLGVPGLVEAWRAGTVAIANGIGSGVIETPALLPFLPGLCRHLLGEDLQLGNAETWWCGQPKELQHVEDNLDRFVLKRAFVGGAGQPVFGSQLTDVQRDELMARVKASPQDFAAQERLPLSTAPVFENGRIERHPLVLRCYIVPHGEDFAVLPGGLTRVSPSPQGLVVSMQAGGISKDTWVLADGPVEQLTLLLPPSVVVRPEKMAGEVPSRVADHFFWLGRYVERLEDAVRVLRAVLQRMTGEGTEDQARELSALVPWLVALGRLPDRFGTKVASGELRGELFALIDHSNRDGSVRELMNRVSFNATALRDRLSDDTWRLLNKLVRHVHGRNVRSRVPEALEFLNSLVLELAAFTGMEMENMTRGHGWRFLDLGRRVERAQNILTLLKAAVHPPPRNDSVLGPLLEVFDSAMSYRRRYHARAQLAPVLDMLIADETNPRSLTWQLHQLTRHASQLPRTGREGDAHEEKRQVDGMLSELAGINFETLVKHEDANPGALVALFDELFSSLGRLSQTISAHYFSHALPHVR</sequence>
<dbReference type="EMBL" id="QNRR01000007">
    <property type="protein sequence ID" value="RBP41406.1"/>
    <property type="molecule type" value="Genomic_DNA"/>
</dbReference>
<dbReference type="Gene3D" id="3.40.50.11290">
    <property type="match status" value="1"/>
</dbReference>
<evidence type="ECO:0000259" key="2">
    <source>
        <dbReference type="Pfam" id="PF14403"/>
    </source>
</evidence>
<dbReference type="PANTHER" id="PTHR34595">
    <property type="entry name" value="BLR5612 PROTEIN"/>
    <property type="match status" value="1"/>
</dbReference>
<dbReference type="Gene3D" id="3.30.1490.270">
    <property type="match status" value="1"/>
</dbReference>
<gene>
    <name evidence="3" type="ORF">DES53_107238</name>
</gene>
<name>A0A366HHK9_9BACT</name>
<accession>A0A366HHK9</accession>
<dbReference type="InterPro" id="IPR025841">
    <property type="entry name" value="CP_ATPgrasp_2"/>
</dbReference>
<dbReference type="OrthoDB" id="9803842at2"/>